<proteinExistence type="predicted"/>
<feature type="compositionally biased region" description="Low complexity" evidence="1">
    <location>
        <begin position="77"/>
        <end position="86"/>
    </location>
</feature>
<dbReference type="EMBL" id="JAWHQM010000002">
    <property type="protein sequence ID" value="KAK5625655.1"/>
    <property type="molecule type" value="Genomic_DNA"/>
</dbReference>
<protein>
    <submittedName>
        <fullName evidence="2">Uncharacterized protein</fullName>
    </submittedName>
</protein>
<sequence>MIKRSLVLESDSQHASINPYEVDWGFDLLDVENKNSGFLDNRIKAYFWHRVATHMQMGSAVRPGHLGEEGRHIRGIIGERSGSIHGPTCSDLGVSR</sequence>
<evidence type="ECO:0000313" key="3">
    <source>
        <dbReference type="Proteomes" id="UP001305414"/>
    </source>
</evidence>
<comment type="caution">
    <text evidence="2">The sequence shown here is derived from an EMBL/GenBank/DDBJ whole genome shotgun (WGS) entry which is preliminary data.</text>
</comment>
<dbReference type="Proteomes" id="UP001305414">
    <property type="component" value="Unassembled WGS sequence"/>
</dbReference>
<name>A0AAN7YUW2_9PEZI</name>
<dbReference type="AlphaFoldDB" id="A0AAN7YUW2"/>
<keyword evidence="3" id="KW-1185">Reference proteome</keyword>
<reference evidence="2 3" key="1">
    <citation type="submission" date="2023-10" db="EMBL/GenBank/DDBJ databases">
        <title>Draft genome sequence of Xylaria bambusicola isolate GMP-LS, the root and basal stem rot pathogen of sugarcane in Indonesia.</title>
        <authorList>
            <person name="Selvaraj P."/>
            <person name="Muralishankar V."/>
            <person name="Muruganantham S."/>
            <person name="Sp S."/>
            <person name="Haryani S."/>
            <person name="Lau K.J.X."/>
            <person name="Naqvi N.I."/>
        </authorList>
    </citation>
    <scope>NUCLEOTIDE SEQUENCE [LARGE SCALE GENOMIC DNA]</scope>
    <source>
        <strain evidence="2">GMP-LS</strain>
    </source>
</reference>
<organism evidence="2 3">
    <name type="scientific">Xylaria bambusicola</name>
    <dbReference type="NCBI Taxonomy" id="326684"/>
    <lineage>
        <taxon>Eukaryota</taxon>
        <taxon>Fungi</taxon>
        <taxon>Dikarya</taxon>
        <taxon>Ascomycota</taxon>
        <taxon>Pezizomycotina</taxon>
        <taxon>Sordariomycetes</taxon>
        <taxon>Xylariomycetidae</taxon>
        <taxon>Xylariales</taxon>
        <taxon>Xylariaceae</taxon>
        <taxon>Xylaria</taxon>
    </lineage>
</organism>
<gene>
    <name evidence="2" type="ORF">RRF57_001371</name>
</gene>
<accession>A0AAN7YUW2</accession>
<feature type="region of interest" description="Disordered" evidence="1">
    <location>
        <begin position="77"/>
        <end position="96"/>
    </location>
</feature>
<evidence type="ECO:0000313" key="2">
    <source>
        <dbReference type="EMBL" id="KAK5625655.1"/>
    </source>
</evidence>
<evidence type="ECO:0000256" key="1">
    <source>
        <dbReference type="SAM" id="MobiDB-lite"/>
    </source>
</evidence>